<keyword evidence="3" id="KW-0812">Transmembrane</keyword>
<sequence length="183" mass="20187">MSPRRRVEEKAPEQFSRRAPHRGRPVGLVVLMASAVVVLIAALTAGTLLLITHEQHRTEAVRNVAVISYVRGFMTQYTSPDPMRANDYADAVLDQATGQLAQDYQQRINEIVVQVARAEPTTGTVLDAGVERWNDDGSADVLVATKTVTTFPDGRTFEDGSRWVATAIQEGDQWKISNLLQVI</sequence>
<reference evidence="4 5" key="1">
    <citation type="submission" date="2018-06" db="EMBL/GenBank/DDBJ databases">
        <authorList>
            <consortium name="Pathogen Informatics"/>
            <person name="Doyle S."/>
        </authorList>
    </citation>
    <scope>NUCLEOTIDE SEQUENCE [LARGE SCALE GENOMIC DNA]</scope>
    <source>
        <strain evidence="4 5">NCTC10821</strain>
    </source>
</reference>
<organism evidence="4 5">
    <name type="scientific">Mycolicibacterium tokaiense</name>
    <dbReference type="NCBI Taxonomy" id="39695"/>
    <lineage>
        <taxon>Bacteria</taxon>
        <taxon>Bacillati</taxon>
        <taxon>Actinomycetota</taxon>
        <taxon>Actinomycetes</taxon>
        <taxon>Mycobacteriales</taxon>
        <taxon>Mycobacteriaceae</taxon>
        <taxon>Mycolicibacterium</taxon>
    </lineage>
</organism>
<proteinExistence type="predicted"/>
<feature type="transmembrane region" description="Helical" evidence="3">
    <location>
        <begin position="26"/>
        <end position="51"/>
    </location>
</feature>
<keyword evidence="5" id="KW-1185">Reference proteome</keyword>
<evidence type="ECO:0000256" key="2">
    <source>
        <dbReference type="ARBA" id="ARBA00023136"/>
    </source>
</evidence>
<protein>
    <submittedName>
        <fullName evidence="4">MCE associated protein</fullName>
    </submittedName>
</protein>
<keyword evidence="2 3" id="KW-0472">Membrane</keyword>
<accession>A0A378TK16</accession>
<evidence type="ECO:0000313" key="4">
    <source>
        <dbReference type="EMBL" id="STZ60165.1"/>
    </source>
</evidence>
<evidence type="ECO:0000256" key="3">
    <source>
        <dbReference type="SAM" id="Phobius"/>
    </source>
</evidence>
<dbReference type="AlphaFoldDB" id="A0A378TK16"/>
<dbReference type="Proteomes" id="UP000254978">
    <property type="component" value="Unassembled WGS sequence"/>
</dbReference>
<keyword evidence="3" id="KW-1133">Transmembrane helix</keyword>
<name>A0A378TK16_9MYCO</name>
<comment type="subcellular location">
    <subcellularLocation>
        <location evidence="1">Membrane</location>
    </subcellularLocation>
</comment>
<evidence type="ECO:0000256" key="1">
    <source>
        <dbReference type="ARBA" id="ARBA00004370"/>
    </source>
</evidence>
<dbReference type="GO" id="GO:0016020">
    <property type="term" value="C:membrane"/>
    <property type="evidence" value="ECO:0007669"/>
    <property type="project" value="UniProtKB-SubCell"/>
</dbReference>
<dbReference type="PANTHER" id="PTHR37042">
    <property type="entry name" value="OUTER MEMBRANE PROTEIN RV1973"/>
    <property type="match status" value="1"/>
</dbReference>
<dbReference type="OrthoDB" id="4620550at2"/>
<gene>
    <name evidence="4" type="ORF">NCTC10821_03703</name>
</gene>
<dbReference type="EMBL" id="UGQT01000001">
    <property type="protein sequence ID" value="STZ60165.1"/>
    <property type="molecule type" value="Genomic_DNA"/>
</dbReference>
<evidence type="ECO:0000313" key="5">
    <source>
        <dbReference type="Proteomes" id="UP000254978"/>
    </source>
</evidence>
<dbReference type="RefSeq" id="WP_068918942.1">
    <property type="nucleotide sequence ID" value="NZ_AP022600.1"/>
</dbReference>
<dbReference type="PANTHER" id="PTHR37042:SF4">
    <property type="entry name" value="OUTER MEMBRANE PROTEIN RV1973"/>
    <property type="match status" value="1"/>
</dbReference>